<evidence type="ECO:0000313" key="1">
    <source>
        <dbReference type="EMBL" id="NMC62745.1"/>
    </source>
</evidence>
<dbReference type="EMBL" id="JAAZON010000268">
    <property type="protein sequence ID" value="NMC62745.1"/>
    <property type="molecule type" value="Genomic_DNA"/>
</dbReference>
<name>A0A7X9IL86_9DELT</name>
<protein>
    <submittedName>
        <fullName evidence="1">Uncharacterized protein</fullName>
    </submittedName>
</protein>
<dbReference type="AlphaFoldDB" id="A0A7X9IL86"/>
<gene>
    <name evidence="1" type="ORF">GYA55_06195</name>
</gene>
<comment type="caution">
    <text evidence="1">The sequence shown here is derived from an EMBL/GenBank/DDBJ whole genome shotgun (WGS) entry which is preliminary data.</text>
</comment>
<evidence type="ECO:0000313" key="2">
    <source>
        <dbReference type="Proteomes" id="UP000524246"/>
    </source>
</evidence>
<accession>A0A7X9IL86</accession>
<reference evidence="1 2" key="1">
    <citation type="journal article" date="2020" name="Biotechnol. Biofuels">
        <title>New insights from the biogas microbiome by comprehensive genome-resolved metagenomics of nearly 1600 species originating from multiple anaerobic digesters.</title>
        <authorList>
            <person name="Campanaro S."/>
            <person name="Treu L."/>
            <person name="Rodriguez-R L.M."/>
            <person name="Kovalovszki A."/>
            <person name="Ziels R.M."/>
            <person name="Maus I."/>
            <person name="Zhu X."/>
            <person name="Kougias P.G."/>
            <person name="Basile A."/>
            <person name="Luo G."/>
            <person name="Schluter A."/>
            <person name="Konstantinidis K.T."/>
            <person name="Angelidaki I."/>
        </authorList>
    </citation>
    <scope>NUCLEOTIDE SEQUENCE [LARGE SCALE GENOMIC DNA]</scope>
    <source>
        <strain evidence="1">AS27yjCOA_65</strain>
    </source>
</reference>
<sequence length="405" mass="46479">MTTRHLAEGYFPQPDYLDGRHLASEGHYSFEIMNPQTLRAAIPQKFFDESKPIALFSCNAMTLIRLGNKLITCSHYNHGYVDPRLIPNPAEERIENLLYGQPTSIAEKCDRQFARYARQGIRFINYLDTDILTDKRLDASDVVDLLIATREPIYIKGSISSGGRHIARLSFDDDGCPFIETSSLAIIDIIERAVERADEAKEKIEDKESLLVYPEPMREEVLEEFKRHAQKTKISVRSILLSILSSIDDPIIEREIPFELCNGARVEFRVICQADETDEVPHVVAHYCKESTDPVAANISISGRGTASMEVLKELVKQHHSPTQNADNYMQQIEKSVNRFAKHYFEQKGLKSFAVDLVPVWNNEKKELEFWLLEVKDRFGFTGLWTVDPKLAEEVEKRLSMRRQE</sequence>
<organism evidence="1 2">
    <name type="scientific">SAR324 cluster bacterium</name>
    <dbReference type="NCBI Taxonomy" id="2024889"/>
    <lineage>
        <taxon>Bacteria</taxon>
        <taxon>Deltaproteobacteria</taxon>
        <taxon>SAR324 cluster</taxon>
    </lineage>
</organism>
<proteinExistence type="predicted"/>
<dbReference type="Proteomes" id="UP000524246">
    <property type="component" value="Unassembled WGS sequence"/>
</dbReference>